<dbReference type="AlphaFoldDB" id="A0A9P1GP26"/>
<reference evidence="3 4" key="2">
    <citation type="submission" date="2024-05" db="EMBL/GenBank/DDBJ databases">
        <authorList>
            <person name="Chen Y."/>
            <person name="Shah S."/>
            <person name="Dougan E. K."/>
            <person name="Thang M."/>
            <person name="Chan C."/>
        </authorList>
    </citation>
    <scope>NUCLEOTIDE SEQUENCE [LARGE SCALE GENOMIC DNA]</scope>
</reference>
<accession>A0A9P1GP26</accession>
<evidence type="ECO:0000313" key="3">
    <source>
        <dbReference type="EMBL" id="CAL4805640.1"/>
    </source>
</evidence>
<dbReference type="Proteomes" id="UP001152797">
    <property type="component" value="Unassembled WGS sequence"/>
</dbReference>
<feature type="domain" description="U-box" evidence="1">
    <location>
        <begin position="39"/>
        <end position="111"/>
    </location>
</feature>
<dbReference type="Gene3D" id="3.30.40.10">
    <property type="entry name" value="Zinc/RING finger domain, C3HC4 (zinc finger)"/>
    <property type="match status" value="1"/>
</dbReference>
<dbReference type="InterPro" id="IPR013083">
    <property type="entry name" value="Znf_RING/FYVE/PHD"/>
</dbReference>
<dbReference type="InterPro" id="IPR003613">
    <property type="entry name" value="Ubox_domain"/>
</dbReference>
<dbReference type="PANTHER" id="PTHR46573:SF1">
    <property type="entry name" value="WD REPEAT, SAM AND U-BOX DOMAIN-CONTAINING PROTEIN 1"/>
    <property type="match status" value="1"/>
</dbReference>
<keyword evidence="4" id="KW-1185">Reference proteome</keyword>
<dbReference type="SMART" id="SM00504">
    <property type="entry name" value="Ubox"/>
    <property type="match status" value="1"/>
</dbReference>
<gene>
    <name evidence="2" type="ORF">C1SCF055_LOCUS42904</name>
</gene>
<name>A0A9P1GP26_9DINO</name>
<evidence type="ECO:0000313" key="2">
    <source>
        <dbReference type="EMBL" id="CAI4018328.1"/>
    </source>
</evidence>
<dbReference type="Pfam" id="PF04564">
    <property type="entry name" value="U-box"/>
    <property type="match status" value="1"/>
</dbReference>
<proteinExistence type="predicted"/>
<evidence type="ECO:0000313" key="4">
    <source>
        <dbReference type="Proteomes" id="UP001152797"/>
    </source>
</evidence>
<comment type="caution">
    <text evidence="2">The sequence shown here is derived from an EMBL/GenBank/DDBJ whole genome shotgun (WGS) entry which is preliminary data.</text>
</comment>
<organism evidence="2">
    <name type="scientific">Cladocopium goreaui</name>
    <dbReference type="NCBI Taxonomy" id="2562237"/>
    <lineage>
        <taxon>Eukaryota</taxon>
        <taxon>Sar</taxon>
        <taxon>Alveolata</taxon>
        <taxon>Dinophyceae</taxon>
        <taxon>Suessiales</taxon>
        <taxon>Symbiodiniaceae</taxon>
        <taxon>Cladocopium</taxon>
    </lineage>
</organism>
<dbReference type="InterPro" id="IPR052085">
    <property type="entry name" value="WD-SAM-U-box"/>
</dbReference>
<dbReference type="OrthoDB" id="10064100at2759"/>
<dbReference type="PROSITE" id="PS51698">
    <property type="entry name" value="U_BOX"/>
    <property type="match status" value="1"/>
</dbReference>
<dbReference type="GO" id="GO:0004842">
    <property type="term" value="F:ubiquitin-protein transferase activity"/>
    <property type="evidence" value="ECO:0007669"/>
    <property type="project" value="InterPro"/>
</dbReference>
<evidence type="ECO:0000259" key="1">
    <source>
        <dbReference type="PROSITE" id="PS51698"/>
    </source>
</evidence>
<protein>
    <submittedName>
        <fullName evidence="3">Bifunctional E2/E3 enzyme R795</fullName>
    </submittedName>
</protein>
<dbReference type="EMBL" id="CAMXCT030006689">
    <property type="protein sequence ID" value="CAL4805640.1"/>
    <property type="molecule type" value="Genomic_DNA"/>
</dbReference>
<sequence length="710" mass="79977">MAANGKGQKKRLRAVARSTIKRTKKTPAATDAQVDELLTDPEKFCCPILQCLMDEPVVAEDGFTYERHAIQSALTHRWRSPMTGSDMGDTVLPINRLKSEIKAYKDEVVEKIIELVPRIDSQSRAAKLLDRAEELLRTRNGPGALSESATKKLKTVLLLRCKLPSDYHGDAIPELLDLLLSDKDASVLIELLEDYESLRIADWTESLDFNTLLDLHWVGWQHGLPSSSPRCQDLIDTELVSRLAKVASDAVDLQTEVDSVNDLWSITLELAKSTKLNCWVKTAALVFTSFWRDIGLLDDVKLGSLSEDLLKLAVIFMQDPKLAASDAEELWGCDLQLRQIQLPMNNKRADVLLELAERQIDDRQAKLELLLKAREADPHNWGVRKALKPLLLEMLDLEDRIDMECTLIDVCLEDDTEIPKQMLAKLQLEAESLQDLSATSLMTLAWQLSEDRPTDAARIAVLAAKKHEADENLDQAHKAFVLAYRWDLRNEDAREQMIEICAETSSRYMDLQMECNHLKAEVARLKATSVTWCLEEGVNFYPDKFPASRSYGVRSPHFYFSHFEGWMEFFPRGVAQAQASKASFQMFLNPTELLMNRLQGGRQRPSTSLSLRAVVRLGSVEHSAKVRIVGNQDCWQPKLALPNFVDSCEVNTEDDNWTTELTVEFSEMCFHTRDGPPPPTAALRCLLVDVEACSLDTAGSLTIAHPVCCL</sequence>
<dbReference type="PANTHER" id="PTHR46573">
    <property type="entry name" value="WD REPEAT, SAM AND U-BOX DOMAIN-CONTAINING PROTEIN 1"/>
    <property type="match status" value="1"/>
</dbReference>
<dbReference type="EMBL" id="CAMXCT010006689">
    <property type="protein sequence ID" value="CAI4018328.1"/>
    <property type="molecule type" value="Genomic_DNA"/>
</dbReference>
<dbReference type="EMBL" id="CAMXCT020006689">
    <property type="protein sequence ID" value="CAL1171703.1"/>
    <property type="molecule type" value="Genomic_DNA"/>
</dbReference>
<dbReference type="SUPFAM" id="SSF57850">
    <property type="entry name" value="RING/U-box"/>
    <property type="match status" value="1"/>
</dbReference>
<dbReference type="CDD" id="cd16655">
    <property type="entry name" value="RING-Ubox_WDSUB1-like"/>
    <property type="match status" value="1"/>
</dbReference>
<reference evidence="2" key="1">
    <citation type="submission" date="2022-10" db="EMBL/GenBank/DDBJ databases">
        <authorList>
            <person name="Chen Y."/>
            <person name="Dougan E. K."/>
            <person name="Chan C."/>
            <person name="Rhodes N."/>
            <person name="Thang M."/>
        </authorList>
    </citation>
    <scope>NUCLEOTIDE SEQUENCE</scope>
</reference>
<dbReference type="GO" id="GO:0016567">
    <property type="term" value="P:protein ubiquitination"/>
    <property type="evidence" value="ECO:0007669"/>
    <property type="project" value="InterPro"/>
</dbReference>